<evidence type="ECO:0000256" key="1">
    <source>
        <dbReference type="ARBA" id="ARBA00023125"/>
    </source>
</evidence>
<dbReference type="Gene3D" id="1.10.260.40">
    <property type="entry name" value="lambda repressor-like DNA-binding domains"/>
    <property type="match status" value="1"/>
</dbReference>
<dbReference type="CDD" id="cd02209">
    <property type="entry name" value="cupin_XRE_C"/>
    <property type="match status" value="1"/>
</dbReference>
<evidence type="ECO:0000313" key="3">
    <source>
        <dbReference type="EMBL" id="HIW09997.1"/>
    </source>
</evidence>
<sequence length="192" mass="20746">MLAIIGQVIRQLREENGISQEELASRAGISADKLAQIENNEANASLGVLIRIARALGAKVSALMAGKDEDHQAVVTRSNEIAGNLTFAGDETGRNGHLHFFSLAAAKTDRHMEPMVVEIAPSGGAAVPELRSEHSGQEFIYVLEGEATLYYGEQTYTLHVGDSIYYDSVVPHFLANETTGTTRVLAVVYTPY</sequence>
<keyword evidence="1" id="KW-0238">DNA-binding</keyword>
<evidence type="ECO:0000259" key="2">
    <source>
        <dbReference type="PROSITE" id="PS50943"/>
    </source>
</evidence>
<name>A0A9D1QB76_9BACT</name>
<gene>
    <name evidence="3" type="ORF">H9888_00710</name>
</gene>
<dbReference type="InterPro" id="IPR014710">
    <property type="entry name" value="RmlC-like_jellyroll"/>
</dbReference>
<dbReference type="Gene3D" id="2.60.120.10">
    <property type="entry name" value="Jelly Rolls"/>
    <property type="match status" value="1"/>
</dbReference>
<dbReference type="Pfam" id="PF07883">
    <property type="entry name" value="Cupin_2"/>
    <property type="match status" value="1"/>
</dbReference>
<dbReference type="InterPro" id="IPR011051">
    <property type="entry name" value="RmlC_Cupin_sf"/>
</dbReference>
<dbReference type="PANTHER" id="PTHR46797:SF19">
    <property type="entry name" value="BLL2473 PROTEIN"/>
    <property type="match status" value="1"/>
</dbReference>
<reference evidence="3" key="2">
    <citation type="submission" date="2021-04" db="EMBL/GenBank/DDBJ databases">
        <authorList>
            <person name="Gilroy R."/>
        </authorList>
    </citation>
    <scope>NUCLEOTIDE SEQUENCE</scope>
    <source>
        <strain evidence="3">ChiBcec15-1070</strain>
    </source>
</reference>
<dbReference type="GO" id="GO:0003677">
    <property type="term" value="F:DNA binding"/>
    <property type="evidence" value="ECO:0007669"/>
    <property type="project" value="UniProtKB-KW"/>
</dbReference>
<dbReference type="Proteomes" id="UP000823926">
    <property type="component" value="Unassembled WGS sequence"/>
</dbReference>
<dbReference type="Pfam" id="PF01381">
    <property type="entry name" value="HTH_3"/>
    <property type="match status" value="1"/>
</dbReference>
<proteinExistence type="predicted"/>
<dbReference type="SUPFAM" id="SSF51182">
    <property type="entry name" value="RmlC-like cupins"/>
    <property type="match status" value="1"/>
</dbReference>
<dbReference type="GO" id="GO:0005829">
    <property type="term" value="C:cytosol"/>
    <property type="evidence" value="ECO:0007669"/>
    <property type="project" value="TreeGrafter"/>
</dbReference>
<evidence type="ECO:0000313" key="4">
    <source>
        <dbReference type="Proteomes" id="UP000823926"/>
    </source>
</evidence>
<comment type="caution">
    <text evidence="3">The sequence shown here is derived from an EMBL/GenBank/DDBJ whole genome shotgun (WGS) entry which is preliminary data.</text>
</comment>
<dbReference type="AlphaFoldDB" id="A0A9D1QB76"/>
<dbReference type="SMART" id="SM00530">
    <property type="entry name" value="HTH_XRE"/>
    <property type="match status" value="1"/>
</dbReference>
<protein>
    <submittedName>
        <fullName evidence="3">XRE family transcriptional regulator</fullName>
    </submittedName>
</protein>
<dbReference type="SUPFAM" id="SSF47413">
    <property type="entry name" value="lambda repressor-like DNA-binding domains"/>
    <property type="match status" value="1"/>
</dbReference>
<reference evidence="3" key="1">
    <citation type="journal article" date="2021" name="PeerJ">
        <title>Extensive microbial diversity within the chicken gut microbiome revealed by metagenomics and culture.</title>
        <authorList>
            <person name="Gilroy R."/>
            <person name="Ravi A."/>
            <person name="Getino M."/>
            <person name="Pursley I."/>
            <person name="Horton D.L."/>
            <person name="Alikhan N.F."/>
            <person name="Baker D."/>
            <person name="Gharbi K."/>
            <person name="Hall N."/>
            <person name="Watson M."/>
            <person name="Adriaenssens E.M."/>
            <person name="Foster-Nyarko E."/>
            <person name="Jarju S."/>
            <person name="Secka A."/>
            <person name="Antonio M."/>
            <person name="Oren A."/>
            <person name="Chaudhuri R.R."/>
            <person name="La Ragione R."/>
            <person name="Hildebrand F."/>
            <person name="Pallen M.J."/>
        </authorList>
    </citation>
    <scope>NUCLEOTIDE SEQUENCE</scope>
    <source>
        <strain evidence="3">ChiBcec15-1070</strain>
    </source>
</reference>
<feature type="domain" description="HTH cro/C1-type" evidence="2">
    <location>
        <begin position="9"/>
        <end position="63"/>
    </location>
</feature>
<organism evidence="3 4">
    <name type="scientific">Candidatus Rikenella faecigallinarum</name>
    <dbReference type="NCBI Taxonomy" id="2838745"/>
    <lineage>
        <taxon>Bacteria</taxon>
        <taxon>Pseudomonadati</taxon>
        <taxon>Bacteroidota</taxon>
        <taxon>Bacteroidia</taxon>
        <taxon>Bacteroidales</taxon>
        <taxon>Rikenellaceae</taxon>
        <taxon>Rikenella</taxon>
    </lineage>
</organism>
<dbReference type="CDD" id="cd00093">
    <property type="entry name" value="HTH_XRE"/>
    <property type="match status" value="1"/>
</dbReference>
<dbReference type="InterPro" id="IPR010982">
    <property type="entry name" value="Lambda_DNA-bd_dom_sf"/>
</dbReference>
<dbReference type="InterPro" id="IPR050807">
    <property type="entry name" value="TransReg_Diox_bact_type"/>
</dbReference>
<dbReference type="PANTHER" id="PTHR46797">
    <property type="entry name" value="HTH-TYPE TRANSCRIPTIONAL REGULATOR"/>
    <property type="match status" value="1"/>
</dbReference>
<dbReference type="InterPro" id="IPR013096">
    <property type="entry name" value="Cupin_2"/>
</dbReference>
<dbReference type="InterPro" id="IPR001387">
    <property type="entry name" value="Cro/C1-type_HTH"/>
</dbReference>
<dbReference type="PROSITE" id="PS50943">
    <property type="entry name" value="HTH_CROC1"/>
    <property type="match status" value="1"/>
</dbReference>
<dbReference type="EMBL" id="DXHL01000005">
    <property type="protein sequence ID" value="HIW09997.1"/>
    <property type="molecule type" value="Genomic_DNA"/>
</dbReference>
<accession>A0A9D1QB76</accession>
<dbReference type="GO" id="GO:0003700">
    <property type="term" value="F:DNA-binding transcription factor activity"/>
    <property type="evidence" value="ECO:0007669"/>
    <property type="project" value="TreeGrafter"/>
</dbReference>